<dbReference type="InterPro" id="IPR005493">
    <property type="entry name" value="RraA/RraA-like"/>
</dbReference>
<comment type="cofactor">
    <cofactor evidence="1">
        <name>a divalent metal cation</name>
        <dbReference type="ChEBI" id="CHEBI:60240"/>
    </cofactor>
</comment>
<comment type="caution">
    <text evidence="5">The sequence shown here is derived from an EMBL/GenBank/DDBJ whole genome shotgun (WGS) entry which is preliminary data.</text>
</comment>
<sequence length="225" mass="24374">MPASQALLETIRSKLFSAVIGDVLDSRGYHHQFLPPEIRPLTPEMVVVGRAMTVLEADCTGDRMGHSGEAAAFGLMFKALDELQADEVYLATGGSPDYAFWGEMMSTRARVLGAAGAVLNGPHRDTAGVLEQGLPVFSVGAFAQDQRMRGRVIDYRCPIEFPNRTRVEPGDIVVGDRDGVVIIPSAVEAEIVELALAKVAGEQDVQRMLEEGVSTQEVFRRTGIM</sequence>
<evidence type="ECO:0000256" key="3">
    <source>
        <dbReference type="ARBA" id="ARBA00029596"/>
    </source>
</evidence>
<dbReference type="PANTHER" id="PTHR33254:SF4">
    <property type="entry name" value="4-HYDROXY-4-METHYL-2-OXOGLUTARATE ALDOLASE 3-RELATED"/>
    <property type="match status" value="1"/>
</dbReference>
<dbReference type="Pfam" id="PF03737">
    <property type="entry name" value="RraA-like"/>
    <property type="match status" value="1"/>
</dbReference>
<gene>
    <name evidence="5" type="ORF">P2G67_07270</name>
</gene>
<dbReference type="InterPro" id="IPR036704">
    <property type="entry name" value="RraA/RraA-like_sf"/>
</dbReference>
<accession>A0ABT5YLF2</accession>
<dbReference type="PANTHER" id="PTHR33254">
    <property type="entry name" value="4-HYDROXY-4-METHYL-2-OXOGLUTARATE ALDOLASE 3-RELATED"/>
    <property type="match status" value="1"/>
</dbReference>
<dbReference type="Proteomes" id="UP001215503">
    <property type="component" value="Unassembled WGS sequence"/>
</dbReference>
<organism evidence="5 6">
    <name type="scientific">Aquibaculum arenosum</name>
    <dbReference type="NCBI Taxonomy" id="3032591"/>
    <lineage>
        <taxon>Bacteria</taxon>
        <taxon>Pseudomonadati</taxon>
        <taxon>Pseudomonadota</taxon>
        <taxon>Alphaproteobacteria</taxon>
        <taxon>Rhodospirillales</taxon>
        <taxon>Rhodovibrionaceae</taxon>
        <taxon>Aquibaculum</taxon>
    </lineage>
</organism>
<proteinExistence type="predicted"/>
<evidence type="ECO:0000313" key="5">
    <source>
        <dbReference type="EMBL" id="MDF2095773.1"/>
    </source>
</evidence>
<dbReference type="SUPFAM" id="SSF89562">
    <property type="entry name" value="RraA-like"/>
    <property type="match status" value="1"/>
</dbReference>
<keyword evidence="6" id="KW-1185">Reference proteome</keyword>
<evidence type="ECO:0000256" key="2">
    <source>
        <dbReference type="ARBA" id="ARBA00016549"/>
    </source>
</evidence>
<dbReference type="EMBL" id="JARHUD010000004">
    <property type="protein sequence ID" value="MDF2095773.1"/>
    <property type="molecule type" value="Genomic_DNA"/>
</dbReference>
<dbReference type="Gene3D" id="3.50.30.40">
    <property type="entry name" value="Ribonuclease E inhibitor RraA/RraA-like"/>
    <property type="match status" value="1"/>
</dbReference>
<name>A0ABT5YLF2_9PROT</name>
<evidence type="ECO:0000256" key="1">
    <source>
        <dbReference type="ARBA" id="ARBA00001968"/>
    </source>
</evidence>
<protein>
    <recommendedName>
        <fullName evidence="2">Putative 4-hydroxy-4-methyl-2-oxoglutarate aldolase</fullName>
    </recommendedName>
    <alternativeName>
        <fullName evidence="3">Regulator of ribonuclease activity homolog</fullName>
    </alternativeName>
    <alternativeName>
        <fullName evidence="4">RraA-like protein</fullName>
    </alternativeName>
</protein>
<evidence type="ECO:0000256" key="4">
    <source>
        <dbReference type="ARBA" id="ARBA00030169"/>
    </source>
</evidence>
<reference evidence="5 6" key="1">
    <citation type="submission" date="2023-03" db="EMBL/GenBank/DDBJ databases">
        <title>Fodinicurvata sp. CAU 1616 isolated from sea sendiment.</title>
        <authorList>
            <person name="Kim W."/>
        </authorList>
    </citation>
    <scope>NUCLEOTIDE SEQUENCE [LARGE SCALE GENOMIC DNA]</scope>
    <source>
        <strain evidence="5 6">CAU 1616</strain>
    </source>
</reference>
<evidence type="ECO:0000313" key="6">
    <source>
        <dbReference type="Proteomes" id="UP001215503"/>
    </source>
</evidence>
<dbReference type="CDD" id="cd16841">
    <property type="entry name" value="RraA_family"/>
    <property type="match status" value="1"/>
</dbReference>
<dbReference type="RefSeq" id="WP_275821514.1">
    <property type="nucleotide sequence ID" value="NZ_JARHUD010000004.1"/>
</dbReference>